<keyword evidence="4" id="KW-0812">Transmembrane</keyword>
<keyword evidence="4" id="KW-1133">Transmembrane helix</keyword>
<dbReference type="CDD" id="cd07989">
    <property type="entry name" value="LPLAT_AGPAT-like"/>
    <property type="match status" value="1"/>
</dbReference>
<keyword evidence="7" id="KW-1185">Reference proteome</keyword>
<sequence length="247" mass="27629">MNTPKATPLLFLRSLIYYAGFYPVTMVFSTICLIIGPLLPFRARFKFLTLINYFYIIWLRICCGVKVKVTGREHLPAEGSYVAIANHQSEWETLYFQLLIRPQAVVLKQELLRIPLFGWALALLKPIALDRSKKRGALKQLLEQGKARLADGIPLLIFPQGTRLPVGQLGRWNKGGAMLAVSSEVPMVPIAHNAGLFWPGKSFIKFPGTVEVAVGPAIETRGRSVEEVHEAATVWLENTMREQGSLD</sequence>
<evidence type="ECO:0000256" key="4">
    <source>
        <dbReference type="SAM" id="Phobius"/>
    </source>
</evidence>
<feature type="domain" description="Phospholipid/glycerol acyltransferase" evidence="5">
    <location>
        <begin position="81"/>
        <end position="195"/>
    </location>
</feature>
<feature type="transmembrane region" description="Helical" evidence="4">
    <location>
        <begin position="15"/>
        <end position="35"/>
    </location>
</feature>
<accession>A0ABN1I996</accession>
<protein>
    <submittedName>
        <fullName evidence="6">1-acyl-sn-glycerol-3-phosphate acyltransferase</fullName>
    </submittedName>
</protein>
<evidence type="ECO:0000256" key="1">
    <source>
        <dbReference type="ARBA" id="ARBA00005189"/>
    </source>
</evidence>
<keyword evidence="2" id="KW-0808">Transferase</keyword>
<organism evidence="6 7">
    <name type="scientific">Marinobacterium maritimum</name>
    <dbReference type="NCBI Taxonomy" id="500162"/>
    <lineage>
        <taxon>Bacteria</taxon>
        <taxon>Pseudomonadati</taxon>
        <taxon>Pseudomonadota</taxon>
        <taxon>Gammaproteobacteria</taxon>
        <taxon>Oceanospirillales</taxon>
        <taxon>Oceanospirillaceae</taxon>
        <taxon>Marinobacterium</taxon>
    </lineage>
</organism>
<proteinExistence type="predicted"/>
<evidence type="ECO:0000259" key="5">
    <source>
        <dbReference type="SMART" id="SM00563"/>
    </source>
</evidence>
<dbReference type="SUPFAM" id="SSF69593">
    <property type="entry name" value="Glycerol-3-phosphate (1)-acyltransferase"/>
    <property type="match status" value="1"/>
</dbReference>
<comment type="pathway">
    <text evidence="1">Lipid metabolism.</text>
</comment>
<dbReference type="PANTHER" id="PTHR10434">
    <property type="entry name" value="1-ACYL-SN-GLYCEROL-3-PHOSPHATE ACYLTRANSFERASE"/>
    <property type="match status" value="1"/>
</dbReference>
<dbReference type="RefSeq" id="WP_343807664.1">
    <property type="nucleotide sequence ID" value="NZ_BAAAET010000004.1"/>
</dbReference>
<dbReference type="InterPro" id="IPR002123">
    <property type="entry name" value="Plipid/glycerol_acylTrfase"/>
</dbReference>
<evidence type="ECO:0000256" key="3">
    <source>
        <dbReference type="ARBA" id="ARBA00023315"/>
    </source>
</evidence>
<evidence type="ECO:0000313" key="7">
    <source>
        <dbReference type="Proteomes" id="UP001499915"/>
    </source>
</evidence>
<gene>
    <name evidence="6" type="ORF">GCM10009104_29670</name>
</gene>
<evidence type="ECO:0000256" key="2">
    <source>
        <dbReference type="ARBA" id="ARBA00022679"/>
    </source>
</evidence>
<keyword evidence="4" id="KW-0472">Membrane</keyword>
<reference evidence="6 7" key="1">
    <citation type="journal article" date="2019" name="Int. J. Syst. Evol. Microbiol.">
        <title>The Global Catalogue of Microorganisms (GCM) 10K type strain sequencing project: providing services to taxonomists for standard genome sequencing and annotation.</title>
        <authorList>
            <consortium name="The Broad Institute Genomics Platform"/>
            <consortium name="The Broad Institute Genome Sequencing Center for Infectious Disease"/>
            <person name="Wu L."/>
            <person name="Ma J."/>
        </authorList>
    </citation>
    <scope>NUCLEOTIDE SEQUENCE [LARGE SCALE GENOMIC DNA]</scope>
    <source>
        <strain evidence="6 7">JCM 15134</strain>
    </source>
</reference>
<dbReference type="EMBL" id="BAAAET010000004">
    <property type="protein sequence ID" value="GAA0699085.1"/>
    <property type="molecule type" value="Genomic_DNA"/>
</dbReference>
<dbReference type="Proteomes" id="UP001499915">
    <property type="component" value="Unassembled WGS sequence"/>
</dbReference>
<dbReference type="SMART" id="SM00563">
    <property type="entry name" value="PlsC"/>
    <property type="match status" value="1"/>
</dbReference>
<dbReference type="GO" id="GO:0016746">
    <property type="term" value="F:acyltransferase activity"/>
    <property type="evidence" value="ECO:0007669"/>
    <property type="project" value="UniProtKB-KW"/>
</dbReference>
<comment type="caution">
    <text evidence="6">The sequence shown here is derived from an EMBL/GenBank/DDBJ whole genome shotgun (WGS) entry which is preliminary data.</text>
</comment>
<dbReference type="PANTHER" id="PTHR10434:SF40">
    <property type="entry name" value="1-ACYL-SN-GLYCEROL-3-PHOSPHATE ACYLTRANSFERASE"/>
    <property type="match status" value="1"/>
</dbReference>
<name>A0ABN1I996_9GAMM</name>
<evidence type="ECO:0000313" key="6">
    <source>
        <dbReference type="EMBL" id="GAA0699085.1"/>
    </source>
</evidence>
<dbReference type="Pfam" id="PF01553">
    <property type="entry name" value="Acyltransferase"/>
    <property type="match status" value="1"/>
</dbReference>
<keyword evidence="3 6" id="KW-0012">Acyltransferase</keyword>